<name>A0ABX9VNF2_9PROT</name>
<gene>
    <name evidence="3" type="ORF">EBE87_05480</name>
</gene>
<dbReference type="InterPro" id="IPR006311">
    <property type="entry name" value="TAT_signal"/>
</dbReference>
<evidence type="ECO:0000313" key="3">
    <source>
        <dbReference type="EMBL" id="RMI25856.1"/>
    </source>
</evidence>
<dbReference type="SUPFAM" id="SSF53474">
    <property type="entry name" value="alpha/beta-Hydrolases"/>
    <property type="match status" value="1"/>
</dbReference>
<dbReference type="RefSeq" id="WP_122139924.1">
    <property type="nucleotide sequence ID" value="NZ_RFLX01000003.1"/>
</dbReference>
<keyword evidence="3" id="KW-0378">Hydrolase</keyword>
<dbReference type="Proteomes" id="UP000274097">
    <property type="component" value="Unassembled WGS sequence"/>
</dbReference>
<evidence type="ECO:0000256" key="1">
    <source>
        <dbReference type="SAM" id="SignalP"/>
    </source>
</evidence>
<accession>A0ABX9VNF2</accession>
<dbReference type="Pfam" id="PF12697">
    <property type="entry name" value="Abhydrolase_6"/>
    <property type="match status" value="1"/>
</dbReference>
<dbReference type="PROSITE" id="PS51318">
    <property type="entry name" value="TAT"/>
    <property type="match status" value="1"/>
</dbReference>
<evidence type="ECO:0000313" key="4">
    <source>
        <dbReference type="Proteomes" id="UP000274097"/>
    </source>
</evidence>
<dbReference type="InterPro" id="IPR050471">
    <property type="entry name" value="AB_hydrolase"/>
</dbReference>
<proteinExistence type="predicted"/>
<keyword evidence="1" id="KW-0732">Signal</keyword>
<dbReference type="GO" id="GO:0016787">
    <property type="term" value="F:hydrolase activity"/>
    <property type="evidence" value="ECO:0007669"/>
    <property type="project" value="UniProtKB-KW"/>
</dbReference>
<sequence>MTHPHATGRRTVMGSALAGLGLAATSAGAVAQVAAPPMPAQPVADPTRAMLQPLPQQRPATKGSIDLGGGAKLGYWDTGAPTPDAQTIILLHPGTGSHAIWGYQQPVLAQAGYRVIGYSRRGYLDSPAGEGPTGTAAGDLLTLVDQLKIDRFHMVGSAAGAIVGVDFALSHPGRLRSAVFACTHMGITDPEYLAMSNGLRPKGFAEMPAEFREVGPSYRAVNPEGVKQWVELEHKALEGGKRVFQGTLNTITWAALRQMKVPSLLIGGDADLWAPPSVFRQFAAAIPDSALLILPETGHSGYWEQPKAFNQAVLGFIGQHR</sequence>
<reference evidence="3 4" key="1">
    <citation type="submission" date="2018-10" db="EMBL/GenBank/DDBJ databases">
        <title>Roseomonas sp. nov., isolated from feces of Tibetan antelopes in the Qinghai-Tibet plateau, China.</title>
        <authorList>
            <person name="Tian Z."/>
        </authorList>
    </citation>
    <scope>NUCLEOTIDE SEQUENCE [LARGE SCALE GENOMIC DNA]</scope>
    <source>
        <strain evidence="3 4">Z23</strain>
    </source>
</reference>
<evidence type="ECO:0000259" key="2">
    <source>
        <dbReference type="Pfam" id="PF12697"/>
    </source>
</evidence>
<dbReference type="EMBL" id="RFLX01000003">
    <property type="protein sequence ID" value="RMI25856.1"/>
    <property type="molecule type" value="Genomic_DNA"/>
</dbReference>
<keyword evidence="4" id="KW-1185">Reference proteome</keyword>
<dbReference type="InterPro" id="IPR000073">
    <property type="entry name" value="AB_hydrolase_1"/>
</dbReference>
<feature type="signal peptide" evidence="1">
    <location>
        <begin position="1"/>
        <end position="31"/>
    </location>
</feature>
<feature type="chain" id="PRO_5045227158" evidence="1">
    <location>
        <begin position="32"/>
        <end position="321"/>
    </location>
</feature>
<organism evidence="3 4">
    <name type="scientific">Teichococcus wenyumeiae</name>
    <dbReference type="NCBI Taxonomy" id="2478470"/>
    <lineage>
        <taxon>Bacteria</taxon>
        <taxon>Pseudomonadati</taxon>
        <taxon>Pseudomonadota</taxon>
        <taxon>Alphaproteobacteria</taxon>
        <taxon>Acetobacterales</taxon>
        <taxon>Roseomonadaceae</taxon>
        <taxon>Roseomonas</taxon>
    </lineage>
</organism>
<dbReference type="PANTHER" id="PTHR43433:SF5">
    <property type="entry name" value="AB HYDROLASE-1 DOMAIN-CONTAINING PROTEIN"/>
    <property type="match status" value="1"/>
</dbReference>
<dbReference type="Gene3D" id="3.40.50.1820">
    <property type="entry name" value="alpha/beta hydrolase"/>
    <property type="match status" value="1"/>
</dbReference>
<protein>
    <submittedName>
        <fullName evidence="3">Alpha/beta hydrolase</fullName>
    </submittedName>
</protein>
<comment type="caution">
    <text evidence="3">The sequence shown here is derived from an EMBL/GenBank/DDBJ whole genome shotgun (WGS) entry which is preliminary data.</text>
</comment>
<dbReference type="PANTHER" id="PTHR43433">
    <property type="entry name" value="HYDROLASE, ALPHA/BETA FOLD FAMILY PROTEIN"/>
    <property type="match status" value="1"/>
</dbReference>
<feature type="domain" description="AB hydrolase-1" evidence="2">
    <location>
        <begin position="88"/>
        <end position="312"/>
    </location>
</feature>
<dbReference type="InterPro" id="IPR029058">
    <property type="entry name" value="AB_hydrolase_fold"/>
</dbReference>